<keyword evidence="15" id="KW-1133">Transmembrane helix</keyword>
<evidence type="ECO:0000256" key="9">
    <source>
        <dbReference type="ARBA" id="ARBA00023180"/>
    </source>
</evidence>
<evidence type="ECO:0000256" key="2">
    <source>
        <dbReference type="ARBA" id="ARBA00004370"/>
    </source>
</evidence>
<feature type="signal peptide" evidence="16">
    <location>
        <begin position="1"/>
        <end position="23"/>
    </location>
</feature>
<dbReference type="InterPro" id="IPR013320">
    <property type="entry name" value="ConA-like_dom_sf"/>
</dbReference>
<evidence type="ECO:0000313" key="18">
    <source>
        <dbReference type="EMBL" id="KAJ9131623.1"/>
    </source>
</evidence>
<dbReference type="PANTHER" id="PTHR10963">
    <property type="entry name" value="GLYCOSYL HYDROLASE-RELATED"/>
    <property type="match status" value="1"/>
</dbReference>
<dbReference type="GO" id="GO:0016020">
    <property type="term" value="C:membrane"/>
    <property type="evidence" value="ECO:0007669"/>
    <property type="project" value="UniProtKB-SubCell"/>
</dbReference>
<accession>A0AA38R388</accession>
<dbReference type="GO" id="GO:0008843">
    <property type="term" value="F:endochitinase activity"/>
    <property type="evidence" value="ECO:0007669"/>
    <property type="project" value="UniProtKB-EC"/>
</dbReference>
<dbReference type="GO" id="GO:0016757">
    <property type="term" value="F:glycosyltransferase activity"/>
    <property type="evidence" value="ECO:0007669"/>
    <property type="project" value="UniProtKB-KW"/>
</dbReference>
<protein>
    <recommendedName>
        <fullName evidence="3">chitinase</fullName>
        <ecNumber evidence="3">3.2.1.14</ecNumber>
    </recommendedName>
</protein>
<organism evidence="18 19">
    <name type="scientific">Pleurostoma richardsiae</name>
    <dbReference type="NCBI Taxonomy" id="41990"/>
    <lineage>
        <taxon>Eukaryota</taxon>
        <taxon>Fungi</taxon>
        <taxon>Dikarya</taxon>
        <taxon>Ascomycota</taxon>
        <taxon>Pezizomycotina</taxon>
        <taxon>Sordariomycetes</taxon>
        <taxon>Sordariomycetidae</taxon>
        <taxon>Calosphaeriales</taxon>
        <taxon>Pleurostomataceae</taxon>
        <taxon>Pleurostoma</taxon>
    </lineage>
</organism>
<evidence type="ECO:0000256" key="11">
    <source>
        <dbReference type="ARBA" id="ARBA00023316"/>
    </source>
</evidence>
<dbReference type="Pfam" id="PF00722">
    <property type="entry name" value="Glyco_hydro_16"/>
    <property type="match status" value="1"/>
</dbReference>
<feature type="compositionally biased region" description="Gly residues" evidence="14">
    <location>
        <begin position="543"/>
        <end position="555"/>
    </location>
</feature>
<keyword evidence="10" id="KW-0326">Glycosidase</keyword>
<reference evidence="18" key="1">
    <citation type="submission" date="2022-07" db="EMBL/GenBank/DDBJ databases">
        <title>Fungi with potential for degradation of polypropylene.</title>
        <authorList>
            <person name="Gostincar C."/>
        </authorList>
    </citation>
    <scope>NUCLEOTIDE SEQUENCE</scope>
    <source>
        <strain evidence="18">EXF-13308</strain>
    </source>
</reference>
<evidence type="ECO:0000256" key="1">
    <source>
        <dbReference type="ARBA" id="ARBA00000822"/>
    </source>
</evidence>
<evidence type="ECO:0000256" key="13">
    <source>
        <dbReference type="ARBA" id="ARBA00093308"/>
    </source>
</evidence>
<dbReference type="GO" id="GO:0031505">
    <property type="term" value="P:fungal-type cell wall organization"/>
    <property type="evidence" value="ECO:0007669"/>
    <property type="project" value="TreeGrafter"/>
</dbReference>
<evidence type="ECO:0000256" key="16">
    <source>
        <dbReference type="SAM" id="SignalP"/>
    </source>
</evidence>
<keyword evidence="19" id="KW-1185">Reference proteome</keyword>
<keyword evidence="4" id="KW-0328">Glycosyltransferase</keyword>
<keyword evidence="11" id="KW-0961">Cell wall biogenesis/degradation</keyword>
<sequence>MLPSRSLCASAVALLATLRHATAQVTTDCFPLNTTNCPADPAFGMDYNFVFNATPASGTWETTAGTVDYSSADGAQFTINQQGDSPTLRSQFYFFFGRVEIWMKAAPGTGIISSMMLLSDDLDEIDWEFMGGNTTHAETNYFGKGVQDFHNAIYYPVDGGVQDDYHNYTLDWTNTSLTFYIDGSSVRTLLPKDANNTLYYPQTPMRLSLGIWAGGDPTLPEGTRQWAGGDTDYSKGPFTMYVKSARITDYNQAKEYSYGDTTGSWESIKLVAGNSTAHDAITATPSPTLSDKWNALSPVAKTAVYASAGAAGAVLLGALVFYCIRQRRRGAQEARLAAQRMEDERLELERFRKAGVDPDSFTDAGATPEYSAKEMAREGLAGKDGYSVPATSPVLDEKRWDTAAAIGAGGAAAAGANGMHSPMPLLRDGAQSPRVQSPGPGPYAGAGYSPVSAGPMDSHGGMRSPVRTGSPAGMPPPSYSSYANGNPARSFTSPAAQMRVGSPGPQPGAGYGPVPRMASPGPAGMGQQQQGGPHRSFTNPGQGPYGGQQGGGYGGSRDYWR</sequence>
<evidence type="ECO:0000256" key="12">
    <source>
        <dbReference type="ARBA" id="ARBA00038074"/>
    </source>
</evidence>
<feature type="compositionally biased region" description="Polar residues" evidence="14">
    <location>
        <begin position="479"/>
        <end position="495"/>
    </location>
</feature>
<dbReference type="PANTHER" id="PTHR10963:SF27">
    <property type="entry name" value="GLYCOSIDASE-RELATED"/>
    <property type="match status" value="1"/>
</dbReference>
<feature type="transmembrane region" description="Helical" evidence="15">
    <location>
        <begin position="304"/>
        <end position="324"/>
    </location>
</feature>
<dbReference type="GO" id="GO:0005975">
    <property type="term" value="P:carbohydrate metabolic process"/>
    <property type="evidence" value="ECO:0007669"/>
    <property type="project" value="InterPro"/>
</dbReference>
<evidence type="ECO:0000259" key="17">
    <source>
        <dbReference type="PROSITE" id="PS51762"/>
    </source>
</evidence>
<dbReference type="CDD" id="cd02183">
    <property type="entry name" value="GH16_fungal_CRH1_transglycosylase"/>
    <property type="match status" value="1"/>
</dbReference>
<dbReference type="InterPro" id="IPR000757">
    <property type="entry name" value="Beta-glucanase-like"/>
</dbReference>
<feature type="region of interest" description="Disordered" evidence="14">
    <location>
        <begin position="412"/>
        <end position="561"/>
    </location>
</feature>
<evidence type="ECO:0000256" key="7">
    <source>
        <dbReference type="ARBA" id="ARBA00022801"/>
    </source>
</evidence>
<dbReference type="Gene3D" id="2.60.120.200">
    <property type="match status" value="1"/>
</dbReference>
<feature type="domain" description="GH16" evidence="17">
    <location>
        <begin position="25"/>
        <end position="242"/>
    </location>
</feature>
<comment type="function">
    <text evidence="13">Dual chitinase/transglycosylase that plays a role in cell wall architecture. Chitinase and transglycosylase activities are coupled. Required for the polysaccharide cross-linking at the septa and the cell wall. More specifically, transfers chitin to 1,6-beta-glucan in the cell wall.</text>
</comment>
<evidence type="ECO:0000256" key="6">
    <source>
        <dbReference type="ARBA" id="ARBA00022729"/>
    </source>
</evidence>
<keyword evidence="5" id="KW-0808">Transferase</keyword>
<comment type="subcellular location">
    <subcellularLocation>
        <location evidence="2">Membrane</location>
    </subcellularLocation>
</comment>
<evidence type="ECO:0000256" key="4">
    <source>
        <dbReference type="ARBA" id="ARBA00022676"/>
    </source>
</evidence>
<evidence type="ECO:0000256" key="14">
    <source>
        <dbReference type="SAM" id="MobiDB-lite"/>
    </source>
</evidence>
<feature type="chain" id="PRO_5041400484" description="chitinase" evidence="16">
    <location>
        <begin position="24"/>
        <end position="561"/>
    </location>
</feature>
<dbReference type="FunFam" id="2.60.120.200:FF:000152">
    <property type="entry name" value="Cell wall glucanase"/>
    <property type="match status" value="1"/>
</dbReference>
<dbReference type="EC" id="3.2.1.14" evidence="3"/>
<comment type="catalytic activity">
    <reaction evidence="1">
        <text>Random endo-hydrolysis of N-acetyl-beta-D-glucosaminide (1-&gt;4)-beta-linkages in chitin and chitodextrins.</text>
        <dbReference type="EC" id="3.2.1.14"/>
    </reaction>
</comment>
<evidence type="ECO:0000256" key="8">
    <source>
        <dbReference type="ARBA" id="ARBA00023136"/>
    </source>
</evidence>
<evidence type="ECO:0000256" key="15">
    <source>
        <dbReference type="SAM" id="Phobius"/>
    </source>
</evidence>
<dbReference type="SUPFAM" id="SSF49899">
    <property type="entry name" value="Concanavalin A-like lectins/glucanases"/>
    <property type="match status" value="1"/>
</dbReference>
<dbReference type="PROSITE" id="PS51762">
    <property type="entry name" value="GH16_2"/>
    <property type="match status" value="1"/>
</dbReference>
<feature type="compositionally biased region" description="Low complexity" evidence="14">
    <location>
        <begin position="520"/>
        <end position="533"/>
    </location>
</feature>
<keyword evidence="15" id="KW-0812">Transmembrane</keyword>
<proteinExistence type="inferred from homology"/>
<dbReference type="Proteomes" id="UP001174694">
    <property type="component" value="Unassembled WGS sequence"/>
</dbReference>
<evidence type="ECO:0000256" key="3">
    <source>
        <dbReference type="ARBA" id="ARBA00012729"/>
    </source>
</evidence>
<keyword evidence="9" id="KW-0325">Glycoprotein</keyword>
<dbReference type="GO" id="GO:0009277">
    <property type="term" value="C:fungal-type cell wall"/>
    <property type="evidence" value="ECO:0007669"/>
    <property type="project" value="TreeGrafter"/>
</dbReference>
<dbReference type="AlphaFoldDB" id="A0AA38R388"/>
<keyword evidence="8 15" id="KW-0472">Membrane</keyword>
<keyword evidence="7" id="KW-0378">Hydrolase</keyword>
<dbReference type="InterPro" id="IPR050546">
    <property type="entry name" value="Glycosyl_Hydrlase_16"/>
</dbReference>
<evidence type="ECO:0000313" key="19">
    <source>
        <dbReference type="Proteomes" id="UP001174694"/>
    </source>
</evidence>
<comment type="caution">
    <text evidence="18">The sequence shown here is derived from an EMBL/GenBank/DDBJ whole genome shotgun (WGS) entry which is preliminary data.</text>
</comment>
<evidence type="ECO:0000256" key="10">
    <source>
        <dbReference type="ARBA" id="ARBA00023295"/>
    </source>
</evidence>
<name>A0AA38R388_9PEZI</name>
<dbReference type="EMBL" id="JANBVO010000066">
    <property type="protein sequence ID" value="KAJ9131623.1"/>
    <property type="molecule type" value="Genomic_DNA"/>
</dbReference>
<gene>
    <name evidence="18" type="ORF">NKR23_g11652</name>
</gene>
<keyword evidence="6 16" id="KW-0732">Signal</keyword>
<evidence type="ECO:0000256" key="5">
    <source>
        <dbReference type="ARBA" id="ARBA00022679"/>
    </source>
</evidence>
<comment type="similarity">
    <text evidence="12">Belongs to the glycosyl hydrolase 16 family. CRH1 subfamily.</text>
</comment>